<comment type="function">
    <text evidence="8">Catalyzes the aldol cleavage of 4-hydroxy-4-methyl-2-oxoglutarate (HMG) into 2 molecules of pyruvate. Also contains a secondary oxaloacetate (OAA) decarboxylase activity due to the common pyruvate enolate transition state formed following C-C bond cleavage in the retro-aldol and decarboxylation reactions.</text>
</comment>
<feature type="binding site" evidence="12">
    <location>
        <begin position="94"/>
        <end position="97"/>
    </location>
    <ligand>
        <name>substrate</name>
    </ligand>
</feature>
<dbReference type="GO" id="GO:0047443">
    <property type="term" value="F:4-hydroxy-4-methyl-2-oxoglutarate aldolase activity"/>
    <property type="evidence" value="ECO:0007669"/>
    <property type="project" value="UniProtKB-EC"/>
</dbReference>
<dbReference type="AlphaFoldDB" id="A0A3M8CZB9"/>
<dbReference type="Pfam" id="PF03737">
    <property type="entry name" value="RraA-like"/>
    <property type="match status" value="1"/>
</dbReference>
<comment type="subunit">
    <text evidence="4">Homotrimer.</text>
</comment>
<comment type="caution">
    <text evidence="13">The sequence shown here is derived from an EMBL/GenBank/DDBJ whole genome shotgun (WGS) entry which is preliminary data.</text>
</comment>
<dbReference type="EMBL" id="RHHU01000017">
    <property type="protein sequence ID" value="RNB80547.1"/>
    <property type="molecule type" value="Genomic_DNA"/>
</dbReference>
<dbReference type="PANTHER" id="PTHR33254">
    <property type="entry name" value="4-HYDROXY-4-METHYL-2-OXOGLUTARATE ALDOLASE 3-RELATED"/>
    <property type="match status" value="1"/>
</dbReference>
<comment type="cofactor">
    <cofactor evidence="2">
        <name>a divalent metal cation</name>
        <dbReference type="ChEBI" id="CHEBI:60240"/>
    </cofactor>
</comment>
<name>A0A3M8CZB9_9BACL</name>
<comment type="catalytic activity">
    <reaction evidence="1">
        <text>4-hydroxy-4-methyl-2-oxoglutarate = 2 pyruvate</text>
        <dbReference type="Rhea" id="RHEA:22748"/>
        <dbReference type="ChEBI" id="CHEBI:15361"/>
        <dbReference type="ChEBI" id="CHEBI:58276"/>
        <dbReference type="EC" id="4.1.3.17"/>
    </reaction>
</comment>
<feature type="binding site" evidence="12">
    <location>
        <position position="116"/>
    </location>
    <ligand>
        <name>substrate</name>
    </ligand>
</feature>
<dbReference type="InterPro" id="IPR036704">
    <property type="entry name" value="RraA/RraA-like_sf"/>
</dbReference>
<dbReference type="Proteomes" id="UP000269573">
    <property type="component" value="Unassembled WGS sequence"/>
</dbReference>
<dbReference type="SUPFAM" id="SSF89562">
    <property type="entry name" value="RraA-like"/>
    <property type="match status" value="1"/>
</dbReference>
<comment type="catalytic activity">
    <reaction evidence="11">
        <text>oxaloacetate + H(+) = pyruvate + CO2</text>
        <dbReference type="Rhea" id="RHEA:15641"/>
        <dbReference type="ChEBI" id="CHEBI:15361"/>
        <dbReference type="ChEBI" id="CHEBI:15378"/>
        <dbReference type="ChEBI" id="CHEBI:16452"/>
        <dbReference type="ChEBI" id="CHEBI:16526"/>
        <dbReference type="EC" id="4.1.1.112"/>
    </reaction>
</comment>
<keyword evidence="14" id="KW-1185">Reference proteome</keyword>
<evidence type="ECO:0000256" key="5">
    <source>
        <dbReference type="ARBA" id="ARBA00012213"/>
    </source>
</evidence>
<dbReference type="PANTHER" id="PTHR33254:SF16">
    <property type="entry name" value="BLR3842 PROTEIN"/>
    <property type="match status" value="1"/>
</dbReference>
<reference evidence="13 14" key="1">
    <citation type="submission" date="2018-10" db="EMBL/GenBank/DDBJ databases">
        <title>Phylogenomics of Brevibacillus.</title>
        <authorList>
            <person name="Dunlap C."/>
        </authorList>
    </citation>
    <scope>NUCLEOTIDE SEQUENCE [LARGE SCALE GENOMIC DNA]</scope>
    <source>
        <strain evidence="13 14">JCM 15774</strain>
    </source>
</reference>
<dbReference type="Gene3D" id="3.50.30.40">
    <property type="entry name" value="Ribonuclease E inhibitor RraA/RraA-like"/>
    <property type="match status" value="1"/>
</dbReference>
<dbReference type="CDD" id="cd16841">
    <property type="entry name" value="RraA_family"/>
    <property type="match status" value="1"/>
</dbReference>
<evidence type="ECO:0000256" key="12">
    <source>
        <dbReference type="PIRSR" id="PIRSR605493-1"/>
    </source>
</evidence>
<evidence type="ECO:0000256" key="6">
    <source>
        <dbReference type="ARBA" id="ARBA00012947"/>
    </source>
</evidence>
<dbReference type="NCBIfam" id="NF006731">
    <property type="entry name" value="PRK09262.1"/>
    <property type="match status" value="1"/>
</dbReference>
<evidence type="ECO:0000313" key="14">
    <source>
        <dbReference type="Proteomes" id="UP000269573"/>
    </source>
</evidence>
<keyword evidence="12" id="KW-0460">Magnesium</keyword>
<comment type="cofactor">
    <cofactor evidence="12">
        <name>Mg(2+)</name>
        <dbReference type="ChEBI" id="CHEBI:18420"/>
    </cofactor>
</comment>
<dbReference type="EC" id="4.1.3.17" evidence="5"/>
<evidence type="ECO:0000256" key="9">
    <source>
        <dbReference type="ARBA" id="ARBA00030169"/>
    </source>
</evidence>
<evidence type="ECO:0000256" key="2">
    <source>
        <dbReference type="ARBA" id="ARBA00001968"/>
    </source>
</evidence>
<evidence type="ECO:0000256" key="7">
    <source>
        <dbReference type="ARBA" id="ARBA00016549"/>
    </source>
</evidence>
<accession>A0A3M8CZB9</accession>
<evidence type="ECO:0000313" key="13">
    <source>
        <dbReference type="EMBL" id="RNB80547.1"/>
    </source>
</evidence>
<dbReference type="GO" id="GO:0046872">
    <property type="term" value="F:metal ion binding"/>
    <property type="evidence" value="ECO:0007669"/>
    <property type="project" value="UniProtKB-KW"/>
</dbReference>
<feature type="binding site" evidence="12">
    <location>
        <position position="117"/>
    </location>
    <ligand>
        <name>Mg(2+)</name>
        <dbReference type="ChEBI" id="CHEBI:18420"/>
    </ligand>
</feature>
<evidence type="ECO:0000256" key="10">
    <source>
        <dbReference type="ARBA" id="ARBA00032305"/>
    </source>
</evidence>
<keyword evidence="12" id="KW-0479">Metal-binding</keyword>
<dbReference type="RefSeq" id="WP_122926058.1">
    <property type="nucleotide sequence ID" value="NZ_RHHU01000017.1"/>
</dbReference>
<evidence type="ECO:0000256" key="8">
    <source>
        <dbReference type="ARBA" id="ARBA00025046"/>
    </source>
</evidence>
<evidence type="ECO:0000256" key="11">
    <source>
        <dbReference type="ARBA" id="ARBA00047973"/>
    </source>
</evidence>
<sequence length="218" mass="23316">MSRIRTQIERPDQEIVRMAAQFSAATLLEAGGKKGALPSGIKPLGPSMKICGPAVTVSSPPKDNIMLHEAIIAAQPGDVLIAEVANVYEAGYWGDIMTHAAVQKGIQGLVIDGCARDGADIRQIGFPVFSRGLCIQGTGKNGGGTINHAIVIGEVTIEPGDLVVGDGDGVVVIPRHEIEEVLSRAQQREEEEERVRQLLREGKTTMEIYGWKSELLPS</sequence>
<evidence type="ECO:0000256" key="1">
    <source>
        <dbReference type="ARBA" id="ARBA00001342"/>
    </source>
</evidence>
<organism evidence="13 14">
    <name type="scientific">Brevibacillus nitrificans</name>
    <dbReference type="NCBI Taxonomy" id="651560"/>
    <lineage>
        <taxon>Bacteria</taxon>
        <taxon>Bacillati</taxon>
        <taxon>Bacillota</taxon>
        <taxon>Bacilli</taxon>
        <taxon>Bacillales</taxon>
        <taxon>Paenibacillaceae</taxon>
        <taxon>Brevibacillus</taxon>
    </lineage>
</organism>
<dbReference type="GO" id="GO:0008948">
    <property type="term" value="F:oxaloacetate decarboxylase activity"/>
    <property type="evidence" value="ECO:0007669"/>
    <property type="project" value="UniProtKB-EC"/>
</dbReference>
<comment type="similarity">
    <text evidence="3">Belongs to the class II aldolase/RraA-like family.</text>
</comment>
<dbReference type="InterPro" id="IPR005493">
    <property type="entry name" value="RraA/RraA-like"/>
</dbReference>
<gene>
    <name evidence="13" type="ORF">EDM59_24785</name>
</gene>
<protein>
    <recommendedName>
        <fullName evidence="7">Putative 4-hydroxy-4-methyl-2-oxoglutarate aldolase</fullName>
        <ecNumber evidence="6">4.1.1.112</ecNumber>
        <ecNumber evidence="5">4.1.3.17</ecNumber>
    </recommendedName>
    <alternativeName>
        <fullName evidence="10">Oxaloacetate decarboxylase</fullName>
    </alternativeName>
    <alternativeName>
        <fullName evidence="9">RraA-like protein</fullName>
    </alternativeName>
</protein>
<proteinExistence type="inferred from homology"/>
<evidence type="ECO:0000256" key="4">
    <source>
        <dbReference type="ARBA" id="ARBA00011233"/>
    </source>
</evidence>
<dbReference type="EC" id="4.1.1.112" evidence="6"/>
<evidence type="ECO:0000256" key="3">
    <source>
        <dbReference type="ARBA" id="ARBA00008621"/>
    </source>
</evidence>